<evidence type="ECO:0000256" key="1">
    <source>
        <dbReference type="ARBA" id="ARBA00004202"/>
    </source>
</evidence>
<evidence type="ECO:0000256" key="6">
    <source>
        <dbReference type="ARBA" id="ARBA00023136"/>
    </source>
</evidence>
<dbReference type="Pfam" id="PF00535">
    <property type="entry name" value="Glycos_transf_2"/>
    <property type="match status" value="1"/>
</dbReference>
<dbReference type="InterPro" id="IPR001173">
    <property type="entry name" value="Glyco_trans_2-like"/>
</dbReference>
<dbReference type="Gene3D" id="3.90.550.10">
    <property type="entry name" value="Spore Coat Polysaccharide Biosynthesis Protein SpsA, Chain A"/>
    <property type="match status" value="1"/>
</dbReference>
<name>A0ABS4VAT7_9ACTN</name>
<reference evidence="9 10" key="1">
    <citation type="submission" date="2021-03" db="EMBL/GenBank/DDBJ databases">
        <title>Sequencing the genomes of 1000 actinobacteria strains.</title>
        <authorList>
            <person name="Klenk H.-P."/>
        </authorList>
    </citation>
    <scope>NUCLEOTIDE SEQUENCE [LARGE SCALE GENOMIC DNA]</scope>
    <source>
        <strain evidence="9 10">DSM 40843</strain>
    </source>
</reference>
<feature type="domain" description="Glycosyltransferase 2-like" evidence="8">
    <location>
        <begin position="6"/>
        <end position="168"/>
    </location>
</feature>
<keyword evidence="6" id="KW-0472">Membrane</keyword>
<evidence type="ECO:0000256" key="2">
    <source>
        <dbReference type="ARBA" id="ARBA00010488"/>
    </source>
</evidence>
<dbReference type="EMBL" id="JAGINS010000001">
    <property type="protein sequence ID" value="MBP2361023.1"/>
    <property type="molecule type" value="Genomic_DNA"/>
</dbReference>
<dbReference type="Pfam" id="PF04464">
    <property type="entry name" value="Glyphos_transf"/>
    <property type="match status" value="1"/>
</dbReference>
<evidence type="ECO:0000259" key="8">
    <source>
        <dbReference type="Pfam" id="PF00535"/>
    </source>
</evidence>
<dbReference type="GO" id="GO:0047355">
    <property type="term" value="F:CDP-glycerol glycerophosphotransferase activity"/>
    <property type="evidence" value="ECO:0007669"/>
    <property type="project" value="UniProtKB-EC"/>
</dbReference>
<dbReference type="PANTHER" id="PTHR37316">
    <property type="entry name" value="TEICHOIC ACID GLYCEROL-PHOSPHATE PRIMASE"/>
    <property type="match status" value="1"/>
</dbReference>
<dbReference type="InterPro" id="IPR051612">
    <property type="entry name" value="Teichoic_Acid_Biosynth"/>
</dbReference>
<dbReference type="CDD" id="cd00761">
    <property type="entry name" value="Glyco_tranf_GTA_type"/>
    <property type="match status" value="1"/>
</dbReference>
<keyword evidence="3" id="KW-1003">Cell membrane</keyword>
<evidence type="ECO:0000256" key="4">
    <source>
        <dbReference type="ARBA" id="ARBA00022679"/>
    </source>
</evidence>
<dbReference type="EC" id="2.7.8.12" evidence="9"/>
<evidence type="ECO:0000256" key="5">
    <source>
        <dbReference type="ARBA" id="ARBA00022944"/>
    </source>
</evidence>
<proteinExistence type="inferred from homology"/>
<dbReference type="InterPro" id="IPR043148">
    <property type="entry name" value="TagF_C"/>
</dbReference>
<dbReference type="SUPFAM" id="SSF53756">
    <property type="entry name" value="UDP-Glycosyltransferase/glycogen phosphorylase"/>
    <property type="match status" value="1"/>
</dbReference>
<dbReference type="SUPFAM" id="SSF53448">
    <property type="entry name" value="Nucleotide-diphospho-sugar transferases"/>
    <property type="match status" value="1"/>
</dbReference>
<dbReference type="Proteomes" id="UP001519311">
    <property type="component" value="Unassembled WGS sequence"/>
</dbReference>
<dbReference type="RefSeq" id="WP_209470389.1">
    <property type="nucleotide sequence ID" value="NZ_BMWJ01000003.1"/>
</dbReference>
<keyword evidence="4 9" id="KW-0808">Transferase</keyword>
<accession>A0ABS4VAT7</accession>
<evidence type="ECO:0000313" key="10">
    <source>
        <dbReference type="Proteomes" id="UP001519311"/>
    </source>
</evidence>
<dbReference type="InterPro" id="IPR007554">
    <property type="entry name" value="Glycerophosphate_synth"/>
</dbReference>
<dbReference type="PANTHER" id="PTHR37316:SF3">
    <property type="entry name" value="TEICHOIC ACID GLYCEROL-PHOSPHATE TRANSFERASE"/>
    <property type="match status" value="1"/>
</dbReference>
<keyword evidence="5" id="KW-0777">Teichoic acid biosynthesis</keyword>
<evidence type="ECO:0000256" key="3">
    <source>
        <dbReference type="ARBA" id="ARBA00022475"/>
    </source>
</evidence>
<organism evidence="9 10">
    <name type="scientific">Streptomyces clavifer</name>
    <dbReference type="NCBI Taxonomy" id="68188"/>
    <lineage>
        <taxon>Bacteria</taxon>
        <taxon>Bacillati</taxon>
        <taxon>Actinomycetota</taxon>
        <taxon>Actinomycetes</taxon>
        <taxon>Kitasatosporales</taxon>
        <taxon>Streptomycetaceae</taxon>
        <taxon>Streptomyces</taxon>
    </lineage>
</organism>
<dbReference type="InterPro" id="IPR043149">
    <property type="entry name" value="TagF_N"/>
</dbReference>
<keyword evidence="10" id="KW-1185">Reference proteome</keyword>
<protein>
    <submittedName>
        <fullName evidence="9">CDP-glycerol glycerophosphotransferase</fullName>
        <ecNumber evidence="9">2.7.8.12</ecNumber>
    </submittedName>
</protein>
<comment type="caution">
    <text evidence="9">The sequence shown here is derived from an EMBL/GenBank/DDBJ whole genome shotgun (WGS) entry which is preliminary data.</text>
</comment>
<gene>
    <name evidence="9" type="ORF">JOF59_003423</name>
</gene>
<dbReference type="Gene3D" id="3.40.50.12580">
    <property type="match status" value="1"/>
</dbReference>
<feature type="region of interest" description="Disordered" evidence="7">
    <location>
        <begin position="567"/>
        <end position="587"/>
    </location>
</feature>
<evidence type="ECO:0000256" key="7">
    <source>
        <dbReference type="SAM" id="MobiDB-lite"/>
    </source>
</evidence>
<comment type="subcellular location">
    <subcellularLocation>
        <location evidence="1">Cell membrane</location>
        <topology evidence="1">Peripheral membrane protein</topology>
    </subcellularLocation>
</comment>
<sequence>MKPLLSVVVPVHNVEEYLEECLLSLAGQSLRAIEVILVDDGSTDGSRRIAEGFAARDSRFRCVHQRNAGLSAARNAGVAHTSPGVPYLAFADSDDIVVHDAYERMLASLESTGSDLVTGNVWRLTAQGRQQAWQYRWLTADHPRTHITRDARLLADRVAWNKVFRRSFWDRHGFVFPVGRLYEDTPVMIPAHHLAGSVDVLSGHVYCWRVREGSITRRRTDVRGVRDRIAACEQVSAFLADHGPDQRRRYDTSCLRDDFVYFLEGLPMGGPAYRSAFMAGAGAFLDRAGGAALDGLPAEARIRWRLVRERRLDDLLAVLAFERANGTGTFAVEGPPGRRRAVHPGVAGAGARLGRGDLPAVARLTEASWGADGKLRLRGYAYIRNLPAGTARRALKAGLVREAGGRRLRPVPVRTVRMPGATADSGQELHCYDHAGFEMVLDPERIGPGTWQVGVVVAAHGVVRRAALRAVGAAAAQPLVHDLGRGRRAVLDYGDGRLRLTVAQLPALVLAHDGGPGTLELAGRLYGAARPTALALTRAGAEELTVPVRCGEDGHFTVSVPLAELAGRGGPAEPATAPDPGAARPAALVTGDDRAPLAAGPDLPPPARADASGHLVLEVAAHPFVDRVGEAPHGGLRVEGAPYAPGTLVLRHSTLGETLTVPVERTGARGGNRFAVRLPRPPCEGDWEVYLDGRPVRVTGALAARLPVRSAAGFRVDRRHGDRLTVHAEPVLDDAERGAYRQGRLRTAHYPARRRLPLRDAVLYAGGRAGGDAPRAVHAELVRRSAEVEHLWVTDGYAGAAAQVPPTAVPVVAHSTAWYEALARARRIVTAGQLPVWFERRPDQTVVQTWHGAPLGRFGLDLTGTLYADHQYLASLPHRSAQWSVLVSPSAFATPHLRRALAYGGEVLEAGSPAADLLCAPGRDKSAERVRGRLGIPDGHRVVLYAPTYRDQLAHAPGSVPGGSPRLYRWEPALDLPALVRSLDDHTTVLVRRHPRVTGSVPEGPTLRDVSAHPVTAELLLIADVLVTDYTGLVFDFAHTGRPVLFHTPDLEHYRDTVRGFCLDFETRAPGPLLISTDEVAEALRCAREAPHGKALHAEAYAAFRQDLCGPGDGGAAGRVVDRLLGDRS</sequence>
<comment type="similarity">
    <text evidence="2">Belongs to the CDP-glycerol glycerophosphotransferase family.</text>
</comment>
<dbReference type="Gene3D" id="3.40.50.11820">
    <property type="match status" value="1"/>
</dbReference>
<evidence type="ECO:0000313" key="9">
    <source>
        <dbReference type="EMBL" id="MBP2361023.1"/>
    </source>
</evidence>
<dbReference type="InterPro" id="IPR029044">
    <property type="entry name" value="Nucleotide-diphossugar_trans"/>
</dbReference>